<comment type="caution">
    <text evidence="3">The sequence shown here is derived from an EMBL/GenBank/DDBJ whole genome shotgun (WGS) entry which is preliminary data.</text>
</comment>
<dbReference type="InterPro" id="IPR021109">
    <property type="entry name" value="Peptidase_aspartic_dom_sf"/>
</dbReference>
<protein>
    <submittedName>
        <fullName evidence="3">Putative retrotransposon gag domain-containing protein</fullName>
    </submittedName>
</protein>
<feature type="region of interest" description="Disordered" evidence="1">
    <location>
        <begin position="43"/>
        <end position="72"/>
    </location>
</feature>
<proteinExistence type="predicted"/>
<evidence type="ECO:0000313" key="3">
    <source>
        <dbReference type="EMBL" id="PRQ55245.1"/>
    </source>
</evidence>
<feature type="compositionally biased region" description="Low complexity" evidence="1">
    <location>
        <begin position="255"/>
        <end position="264"/>
    </location>
</feature>
<dbReference type="AlphaFoldDB" id="A0A2P6S9A2"/>
<evidence type="ECO:0000313" key="4">
    <source>
        <dbReference type="Proteomes" id="UP000238479"/>
    </source>
</evidence>
<dbReference type="Pfam" id="PF19259">
    <property type="entry name" value="Ty3_capsid"/>
    <property type="match status" value="1"/>
</dbReference>
<dbReference type="EMBL" id="PDCK01000039">
    <property type="protein sequence ID" value="PRQ55245.1"/>
    <property type="molecule type" value="Genomic_DNA"/>
</dbReference>
<sequence>MELSSKVDSLSQESEGYKKMFKEVLEKLNSLEHGFQSMSALVKEKSKDGERSIGQNSFSDSRHEDSRQSGSAKGVKLDVTDFNGDSNPKVFLDWLHSLESYFKWHQLAEERKISFAEAKLKGTTRVWWEKYQQTHFAVTRTWEDIKMTLTRFFVPPNYKQRVHLQFVELVQGSLSVEEYTNKFLSLAAKSDFPWNEDIMISMYRKGLNPHISSGLAASRIYTMNDAVQIAYQMEEEYKKKSSMSISNKGKTLDKSSGGFTSTTSDSDEKTHGGSSSSNQLVSSTLKSAQKAAGFGHLMGQCPNRLVAFADKEDPIASANPEQKANEVVELQAEQEMELCTLVIDGGSCSNVIFEEAVLKLGLPTEPHPSPYKVAWVNNTNLKVNDRCLVTYTIGKLVDSVTCDVLPMKVCHILLGRPWLYDKKVQHCGYNNTYSFKDGSSDFKFVPTKGLSTIKLKKTAGTFLLKQTESDDSILGPIPNSTESSSFQRGRINAAAMTWLEKNYPLWKPKIKPTPFWSKGKSPWLVLWFLSPLTFLALFLPSTAKNPLFLLKSFCFLILSTLPNHPNHTLTYCCSLLHQEVSLIDLRDGISEYTAATTLMSTDPCAIDAFLVSTHFIS</sequence>
<dbReference type="Gene3D" id="2.40.70.10">
    <property type="entry name" value="Acid Proteases"/>
    <property type="match status" value="1"/>
</dbReference>
<gene>
    <name evidence="3" type="ORF">RchiOBHm_Chr1g0322451</name>
</gene>
<accession>A0A2P6S9A2</accession>
<evidence type="ECO:0000256" key="1">
    <source>
        <dbReference type="SAM" id="MobiDB-lite"/>
    </source>
</evidence>
<feature type="region of interest" description="Disordered" evidence="1">
    <location>
        <begin position="242"/>
        <end position="282"/>
    </location>
</feature>
<dbReference type="OMA" id="WNEDIMI"/>
<name>A0A2P6S9A2_ROSCH</name>
<evidence type="ECO:0000259" key="2">
    <source>
        <dbReference type="Pfam" id="PF19259"/>
    </source>
</evidence>
<dbReference type="CDD" id="cd00303">
    <property type="entry name" value="retropepsin_like"/>
    <property type="match status" value="1"/>
</dbReference>
<dbReference type="InterPro" id="IPR045358">
    <property type="entry name" value="Ty3_capsid"/>
</dbReference>
<feature type="domain" description="Ty3 transposon capsid-like protein" evidence="2">
    <location>
        <begin position="79"/>
        <end position="250"/>
    </location>
</feature>
<organism evidence="3 4">
    <name type="scientific">Rosa chinensis</name>
    <name type="common">China rose</name>
    <dbReference type="NCBI Taxonomy" id="74649"/>
    <lineage>
        <taxon>Eukaryota</taxon>
        <taxon>Viridiplantae</taxon>
        <taxon>Streptophyta</taxon>
        <taxon>Embryophyta</taxon>
        <taxon>Tracheophyta</taxon>
        <taxon>Spermatophyta</taxon>
        <taxon>Magnoliopsida</taxon>
        <taxon>eudicotyledons</taxon>
        <taxon>Gunneridae</taxon>
        <taxon>Pentapetalae</taxon>
        <taxon>rosids</taxon>
        <taxon>fabids</taxon>
        <taxon>Rosales</taxon>
        <taxon>Rosaceae</taxon>
        <taxon>Rosoideae</taxon>
        <taxon>Rosoideae incertae sedis</taxon>
        <taxon>Rosa</taxon>
    </lineage>
</organism>
<dbReference type="Gramene" id="PRQ55245">
    <property type="protein sequence ID" value="PRQ55245"/>
    <property type="gene ID" value="RchiOBHm_Chr1g0322451"/>
</dbReference>
<dbReference type="STRING" id="74649.A0A2P6S9A2"/>
<keyword evidence="4" id="KW-1185">Reference proteome</keyword>
<reference evidence="3 4" key="1">
    <citation type="journal article" date="2018" name="Nat. Genet.">
        <title>The Rosa genome provides new insights in the design of modern roses.</title>
        <authorList>
            <person name="Bendahmane M."/>
        </authorList>
    </citation>
    <scope>NUCLEOTIDE SEQUENCE [LARGE SCALE GENOMIC DNA]</scope>
    <source>
        <strain evidence="4">cv. Old Blush</strain>
    </source>
</reference>
<dbReference type="PANTHER" id="PTHR35046">
    <property type="entry name" value="ZINC KNUCKLE (CCHC-TYPE) FAMILY PROTEIN"/>
    <property type="match status" value="1"/>
</dbReference>
<dbReference type="PANTHER" id="PTHR35046:SF26">
    <property type="entry name" value="RNA-DIRECTED DNA POLYMERASE"/>
    <property type="match status" value="1"/>
</dbReference>
<dbReference type="Proteomes" id="UP000238479">
    <property type="component" value="Chromosome 1"/>
</dbReference>